<feature type="transmembrane region" description="Helical" evidence="8">
    <location>
        <begin position="115"/>
        <end position="132"/>
    </location>
</feature>
<name>A0ABZ0KZI7_9BACL</name>
<dbReference type="RefSeq" id="WP_323693401.1">
    <property type="nucleotide sequence ID" value="NZ_CP116341.1"/>
</dbReference>
<accession>A0ABZ0KZI7</accession>
<evidence type="ECO:0000256" key="6">
    <source>
        <dbReference type="ARBA" id="ARBA00023136"/>
    </source>
</evidence>
<proteinExistence type="predicted"/>
<evidence type="ECO:0000259" key="9">
    <source>
        <dbReference type="Pfam" id="PF07885"/>
    </source>
</evidence>
<keyword evidence="2" id="KW-0813">Transport</keyword>
<evidence type="ECO:0000256" key="3">
    <source>
        <dbReference type="ARBA" id="ARBA00022692"/>
    </source>
</evidence>
<reference evidence="10 11" key="1">
    <citation type="submission" date="2023-01" db="EMBL/GenBank/DDBJ databases">
        <title>Sporosarcina sp. nov., isolated from Korean tranditional fermented seafood 'Jeotgal'.</title>
        <authorList>
            <person name="Yang A.-I."/>
        </authorList>
    </citation>
    <scope>NUCLEOTIDE SEQUENCE [LARGE SCALE GENOMIC DNA]</scope>
    <source>
        <strain evidence="10 11">B2O-1</strain>
    </source>
</reference>
<feature type="domain" description="Potassium channel" evidence="9">
    <location>
        <begin position="120"/>
        <end position="193"/>
    </location>
</feature>
<dbReference type="Gene3D" id="1.10.287.70">
    <property type="match status" value="1"/>
</dbReference>
<evidence type="ECO:0000313" key="10">
    <source>
        <dbReference type="EMBL" id="WOV85806.1"/>
    </source>
</evidence>
<evidence type="ECO:0000256" key="7">
    <source>
        <dbReference type="ARBA" id="ARBA00023303"/>
    </source>
</evidence>
<dbReference type="PANTHER" id="PTHR11537:SF254">
    <property type="entry name" value="POTASSIUM VOLTAGE-GATED CHANNEL PROTEIN SHAB"/>
    <property type="match status" value="1"/>
</dbReference>
<dbReference type="SUPFAM" id="SSF81324">
    <property type="entry name" value="Voltage-gated potassium channels"/>
    <property type="match status" value="1"/>
</dbReference>
<feature type="transmembrane region" description="Helical" evidence="8">
    <location>
        <begin position="144"/>
        <end position="161"/>
    </location>
</feature>
<keyword evidence="4 8" id="KW-1133">Transmembrane helix</keyword>
<keyword evidence="6 8" id="KW-0472">Membrane</keyword>
<evidence type="ECO:0000313" key="11">
    <source>
        <dbReference type="Proteomes" id="UP001303532"/>
    </source>
</evidence>
<organism evidence="10 11">
    <name type="scientific">Sporosarcina jeotgali</name>
    <dbReference type="NCBI Taxonomy" id="3020056"/>
    <lineage>
        <taxon>Bacteria</taxon>
        <taxon>Bacillati</taxon>
        <taxon>Bacillota</taxon>
        <taxon>Bacilli</taxon>
        <taxon>Bacillales</taxon>
        <taxon>Caryophanaceae</taxon>
        <taxon>Sporosarcina</taxon>
    </lineage>
</organism>
<dbReference type="Pfam" id="PF07885">
    <property type="entry name" value="Ion_trans_2"/>
    <property type="match status" value="1"/>
</dbReference>
<dbReference type="Gene3D" id="1.20.120.350">
    <property type="entry name" value="Voltage-gated potassium channels. Chain C"/>
    <property type="match status" value="1"/>
</dbReference>
<evidence type="ECO:0000256" key="5">
    <source>
        <dbReference type="ARBA" id="ARBA00023065"/>
    </source>
</evidence>
<feature type="transmembrane region" description="Helical" evidence="8">
    <location>
        <begin position="168"/>
        <end position="193"/>
    </location>
</feature>
<keyword evidence="11" id="KW-1185">Reference proteome</keyword>
<protein>
    <submittedName>
        <fullName evidence="10">Ion channel</fullName>
    </submittedName>
</protein>
<evidence type="ECO:0000256" key="4">
    <source>
        <dbReference type="ARBA" id="ARBA00022989"/>
    </source>
</evidence>
<dbReference type="InterPro" id="IPR013099">
    <property type="entry name" value="K_chnl_dom"/>
</dbReference>
<evidence type="ECO:0000256" key="2">
    <source>
        <dbReference type="ARBA" id="ARBA00022448"/>
    </source>
</evidence>
<gene>
    <name evidence="10" type="ORF">PGH26_07695</name>
</gene>
<keyword evidence="3 8" id="KW-0812">Transmembrane</keyword>
<dbReference type="InterPro" id="IPR028325">
    <property type="entry name" value="VG_K_chnl"/>
</dbReference>
<keyword evidence="7" id="KW-0407">Ion channel</keyword>
<feature type="transmembrane region" description="Helical" evidence="8">
    <location>
        <begin position="12"/>
        <end position="28"/>
    </location>
</feature>
<feature type="transmembrane region" description="Helical" evidence="8">
    <location>
        <begin position="34"/>
        <end position="52"/>
    </location>
</feature>
<dbReference type="InterPro" id="IPR027359">
    <property type="entry name" value="Volt_channel_dom_sf"/>
</dbReference>
<dbReference type="PRINTS" id="PR00169">
    <property type="entry name" value="KCHANNEL"/>
</dbReference>
<evidence type="ECO:0000256" key="1">
    <source>
        <dbReference type="ARBA" id="ARBA00004141"/>
    </source>
</evidence>
<dbReference type="PANTHER" id="PTHR11537">
    <property type="entry name" value="VOLTAGE-GATED POTASSIUM CHANNEL"/>
    <property type="match status" value="1"/>
</dbReference>
<dbReference type="Proteomes" id="UP001303532">
    <property type="component" value="Chromosome"/>
</dbReference>
<dbReference type="EMBL" id="CP116341">
    <property type="protein sequence ID" value="WOV85806.1"/>
    <property type="molecule type" value="Genomic_DNA"/>
</dbReference>
<keyword evidence="5" id="KW-0406">Ion transport</keyword>
<sequence>MYEKRFKLIYELLMFSLAIFSVSFIWIKNESLQYIDKIVWFIFFVDVSIRFFRSKNKLEFIKKNPFDIIAIIPFDSVFKLARLARLIRVVRAFTIVKRYAKPALAILEINGLQRILTFTVILIFAAAIPIRFIEPSITTYEDALWWSVVTATTVGYGDISVETGLGRIIAIVLMVFGIGLLGMITGSIATYFIKETESDDPTTAYLKGQLDRLDELSKSELDAFIAILKSKKENAGVVGITKDTEKL</sequence>
<evidence type="ECO:0000256" key="8">
    <source>
        <dbReference type="SAM" id="Phobius"/>
    </source>
</evidence>
<comment type="subcellular location">
    <subcellularLocation>
        <location evidence="1">Membrane</location>
        <topology evidence="1">Multi-pass membrane protein</topology>
    </subcellularLocation>
</comment>